<dbReference type="PROSITE" id="PS51257">
    <property type="entry name" value="PROKAR_LIPOPROTEIN"/>
    <property type="match status" value="1"/>
</dbReference>
<evidence type="ECO:0000313" key="9">
    <source>
        <dbReference type="EMBL" id="MFB9057381.1"/>
    </source>
</evidence>
<evidence type="ECO:0000256" key="3">
    <source>
        <dbReference type="ARBA" id="ARBA00022729"/>
    </source>
</evidence>
<organism evidence="9 10">
    <name type="scientific">Mariniflexile ostreae</name>
    <dbReference type="NCBI Taxonomy" id="1520892"/>
    <lineage>
        <taxon>Bacteria</taxon>
        <taxon>Pseudomonadati</taxon>
        <taxon>Bacteroidota</taxon>
        <taxon>Flavobacteriia</taxon>
        <taxon>Flavobacteriales</taxon>
        <taxon>Flavobacteriaceae</taxon>
        <taxon>Mariniflexile</taxon>
    </lineage>
</organism>
<dbReference type="EMBL" id="JBHMFC010000074">
    <property type="protein sequence ID" value="MFB9057381.1"/>
    <property type="molecule type" value="Genomic_DNA"/>
</dbReference>
<evidence type="ECO:0000256" key="6">
    <source>
        <dbReference type="SAM" id="SignalP"/>
    </source>
</evidence>
<keyword evidence="3 6" id="KW-0732">Signal</keyword>
<name>A0ABV5FD85_9FLAO</name>
<dbReference type="Pfam" id="PF14322">
    <property type="entry name" value="SusD-like_3"/>
    <property type="match status" value="1"/>
</dbReference>
<proteinExistence type="inferred from homology"/>
<dbReference type="SUPFAM" id="SSF48452">
    <property type="entry name" value="TPR-like"/>
    <property type="match status" value="1"/>
</dbReference>
<dbReference type="InterPro" id="IPR012944">
    <property type="entry name" value="SusD_RagB_dom"/>
</dbReference>
<comment type="subcellular location">
    <subcellularLocation>
        <location evidence="1">Cell outer membrane</location>
    </subcellularLocation>
</comment>
<protein>
    <submittedName>
        <fullName evidence="9">RagB/SusD family nutrient uptake outer membrane protein</fullName>
    </submittedName>
</protein>
<feature type="domain" description="SusD-like N-terminal" evidence="8">
    <location>
        <begin position="23"/>
        <end position="214"/>
    </location>
</feature>
<dbReference type="Proteomes" id="UP001589585">
    <property type="component" value="Unassembled WGS sequence"/>
</dbReference>
<evidence type="ECO:0000259" key="7">
    <source>
        <dbReference type="Pfam" id="PF07980"/>
    </source>
</evidence>
<reference evidence="9 10" key="1">
    <citation type="submission" date="2024-09" db="EMBL/GenBank/DDBJ databases">
        <authorList>
            <person name="Sun Q."/>
            <person name="Mori K."/>
        </authorList>
    </citation>
    <scope>NUCLEOTIDE SEQUENCE [LARGE SCALE GENOMIC DNA]</scope>
    <source>
        <strain evidence="9 10">CECT 8622</strain>
    </source>
</reference>
<evidence type="ECO:0000256" key="2">
    <source>
        <dbReference type="ARBA" id="ARBA00006275"/>
    </source>
</evidence>
<comment type="similarity">
    <text evidence="2">Belongs to the SusD family.</text>
</comment>
<evidence type="ECO:0000256" key="5">
    <source>
        <dbReference type="ARBA" id="ARBA00023237"/>
    </source>
</evidence>
<feature type="chain" id="PRO_5046790503" evidence="6">
    <location>
        <begin position="25"/>
        <end position="544"/>
    </location>
</feature>
<feature type="domain" description="RagB/SusD" evidence="7">
    <location>
        <begin position="291"/>
        <end position="544"/>
    </location>
</feature>
<dbReference type="RefSeq" id="WP_379861608.1">
    <property type="nucleotide sequence ID" value="NZ_JBHMFC010000074.1"/>
</dbReference>
<dbReference type="Gene3D" id="1.25.40.390">
    <property type="match status" value="1"/>
</dbReference>
<keyword evidence="4" id="KW-0472">Membrane</keyword>
<gene>
    <name evidence="9" type="ORF">ACFFU9_11585</name>
</gene>
<evidence type="ECO:0000256" key="1">
    <source>
        <dbReference type="ARBA" id="ARBA00004442"/>
    </source>
</evidence>
<dbReference type="Pfam" id="PF07980">
    <property type="entry name" value="SusD_RagB"/>
    <property type="match status" value="1"/>
</dbReference>
<keyword evidence="10" id="KW-1185">Reference proteome</keyword>
<evidence type="ECO:0000313" key="10">
    <source>
        <dbReference type="Proteomes" id="UP001589585"/>
    </source>
</evidence>
<accession>A0ABV5FD85</accession>
<keyword evidence="5" id="KW-0998">Cell outer membrane</keyword>
<dbReference type="InterPro" id="IPR011990">
    <property type="entry name" value="TPR-like_helical_dom_sf"/>
</dbReference>
<evidence type="ECO:0000259" key="8">
    <source>
        <dbReference type="Pfam" id="PF14322"/>
    </source>
</evidence>
<evidence type="ECO:0000256" key="4">
    <source>
        <dbReference type="ARBA" id="ARBA00023136"/>
    </source>
</evidence>
<feature type="signal peptide" evidence="6">
    <location>
        <begin position="1"/>
        <end position="24"/>
    </location>
</feature>
<comment type="caution">
    <text evidence="9">The sequence shown here is derived from an EMBL/GenBank/DDBJ whole genome shotgun (WGS) entry which is preliminary data.</text>
</comment>
<sequence>MKTIKNIIAAVGVTLLFSSCNSYLEEEIYTQITSENFLDESNADQLIVGLYAANRSVYKNYGYKFEGTDIFTTQNEIFSTSSSNDYVSFNASETNGVWNANYSVISKANTALNRYQNQIGWSAGKMAEKAYGVAQARALRALAFFNLAQQFGGVVLNLEEPQSIRNDYKRSTEEATYALIIEELEAAIPDLKDTPETGRLSKRAAQHILSEVYLTRAYKDYAKNTDFQTSADLAIAAIGSYDIRSQSFEKVFAYDNQVNDEVLFAAQWGNTGFSEDRGNTKHSLFMYQVFDLPGVSRSNPYGTKGNSLMPTPYFYSLFADNDSREDVTIHRTIMADEKSALGTDVINPGDTLIYFPKNALDATELKERLERYWVYQPDQYLYGVPDDIAGVNYKYSLNPAFTNFPIMKKFDDEIFSAEGSGARDTFIFRIAETHLIAAEAFLGAGNTAQALFHLNRVRERATGVANHYTSIDLDVILVERALELIGEANRWAVLKRMGKLEQRLIYNPHYADHGAFDASKHLLRPIPIKEIEISPSTMTQNPKY</sequence>
<dbReference type="InterPro" id="IPR033985">
    <property type="entry name" value="SusD-like_N"/>
</dbReference>